<evidence type="ECO:0000313" key="2">
    <source>
        <dbReference type="EMBL" id="KIY95538.1"/>
    </source>
</evidence>
<gene>
    <name evidence="2" type="ORF">MNEG_12425</name>
</gene>
<name>A0A0D2KIC4_9CHLO</name>
<proteinExistence type="predicted"/>
<feature type="region of interest" description="Disordered" evidence="1">
    <location>
        <begin position="198"/>
        <end position="245"/>
    </location>
</feature>
<dbReference type="STRING" id="145388.A0A0D2KIC4"/>
<dbReference type="GeneID" id="25729786"/>
<evidence type="ECO:0000313" key="3">
    <source>
        <dbReference type="Proteomes" id="UP000054498"/>
    </source>
</evidence>
<dbReference type="Proteomes" id="UP000054498">
    <property type="component" value="Unassembled WGS sequence"/>
</dbReference>
<feature type="region of interest" description="Disordered" evidence="1">
    <location>
        <begin position="146"/>
        <end position="167"/>
    </location>
</feature>
<feature type="region of interest" description="Disordered" evidence="1">
    <location>
        <begin position="747"/>
        <end position="768"/>
    </location>
</feature>
<reference evidence="2 3" key="1">
    <citation type="journal article" date="2013" name="BMC Genomics">
        <title>Reconstruction of the lipid metabolism for the microalga Monoraphidium neglectum from its genome sequence reveals characteristics suitable for biofuel production.</title>
        <authorList>
            <person name="Bogen C."/>
            <person name="Al-Dilaimi A."/>
            <person name="Albersmeier A."/>
            <person name="Wichmann J."/>
            <person name="Grundmann M."/>
            <person name="Rupp O."/>
            <person name="Lauersen K.J."/>
            <person name="Blifernez-Klassen O."/>
            <person name="Kalinowski J."/>
            <person name="Goesmann A."/>
            <person name="Mussgnug J.H."/>
            <person name="Kruse O."/>
        </authorList>
    </citation>
    <scope>NUCLEOTIDE SEQUENCE [LARGE SCALE GENOMIC DNA]</scope>
    <source>
        <strain evidence="2 3">SAG 48.87</strain>
    </source>
</reference>
<accession>A0A0D2KIC4</accession>
<keyword evidence="3" id="KW-1185">Reference proteome</keyword>
<dbReference type="AlphaFoldDB" id="A0A0D2KIC4"/>
<feature type="compositionally biased region" description="Acidic residues" evidence="1">
    <location>
        <begin position="756"/>
        <end position="768"/>
    </location>
</feature>
<organism evidence="2 3">
    <name type="scientific">Monoraphidium neglectum</name>
    <dbReference type="NCBI Taxonomy" id="145388"/>
    <lineage>
        <taxon>Eukaryota</taxon>
        <taxon>Viridiplantae</taxon>
        <taxon>Chlorophyta</taxon>
        <taxon>core chlorophytes</taxon>
        <taxon>Chlorophyceae</taxon>
        <taxon>CS clade</taxon>
        <taxon>Sphaeropleales</taxon>
        <taxon>Selenastraceae</taxon>
        <taxon>Monoraphidium</taxon>
    </lineage>
</organism>
<evidence type="ECO:0000256" key="1">
    <source>
        <dbReference type="SAM" id="MobiDB-lite"/>
    </source>
</evidence>
<feature type="compositionally biased region" description="Gly residues" evidence="1">
    <location>
        <begin position="400"/>
        <end position="415"/>
    </location>
</feature>
<dbReference type="RefSeq" id="XP_013894558.1">
    <property type="nucleotide sequence ID" value="XM_014039104.1"/>
</dbReference>
<feature type="compositionally biased region" description="Basic and acidic residues" evidence="1">
    <location>
        <begin position="208"/>
        <end position="219"/>
    </location>
</feature>
<feature type="region of interest" description="Disordered" evidence="1">
    <location>
        <begin position="400"/>
        <end position="421"/>
    </location>
</feature>
<sequence length="768" mass="81046">MLPHLLAWLESCSREKRALLQHAVMQGHPDCLDQVLIVAQGCEPGRHHVAWAAGRRDPHAEEVLQAVLRLVNPHPVHWARYSWSGAFNWLEASQLDAPGFWSEALKAASASGGASKGVLRALGERVAPLGALWRLLYAAVAGPLADPPPLGPGIEGARARRRDAERAKLAPPPDVYFERVVGLVEELVLEQRQRAEQRRGRRAAGQEQQRKAEEQDQQHQLHQQQPDAPQLPGRQPAGGGGEGARPTSVRLLECVFAALATGHTGRAETLLALAGRCCVDWRTLPDPDCSARGPVLRDAPPRPSPPVRCAGRLLRAGEWREWPLNSVLWAVDSGWLPPQALALLPFLLDFTPGGWGPGLALAGSRRVVELSEPLLPAVRLWVLAKSLLLWAARQPCGAGGPAPGRDGGLGGGASGCRGSEDGDRDTDLGLFELVELLEDAGHASHMQRVYLFSEWQSQHPLRGFYQQAHQMAEAFKLWVRCHPLRGVPGEAGGGGGAGGGWRDEESCGVPGSGCVSREHWELLLAAVARRDVKTLALLSDIGKPFDNSASTAAAANALAAAAAAGALGLLPALLGPLVAAAEAERASGDELGCMQTSLLCAIQHARPLTAARDDAPIGEVVDAALLLLRAAEHAGGAEGERVLALNWLGPEAPLPPAFPPSAHLGLRAPAGAGGVVAARVKALLLRMWRDRLEAGEGGPPPPPPFGARWARQATFKLVANAGGGGDPDLMFAAVQWAQMLNEWRAAGAGRAGGGDTDGEDDAEGVDGA</sequence>
<protein>
    <submittedName>
        <fullName evidence="2">Uncharacterized protein</fullName>
    </submittedName>
</protein>
<feature type="compositionally biased region" description="Low complexity" evidence="1">
    <location>
        <begin position="220"/>
        <end position="235"/>
    </location>
</feature>
<dbReference type="KEGG" id="mng:MNEG_12425"/>
<dbReference type="EMBL" id="KK103458">
    <property type="protein sequence ID" value="KIY95538.1"/>
    <property type="molecule type" value="Genomic_DNA"/>
</dbReference>